<feature type="transmembrane region" description="Helical" evidence="4">
    <location>
        <begin position="12"/>
        <end position="32"/>
    </location>
</feature>
<dbReference type="InterPro" id="IPR036138">
    <property type="entry name" value="PBP_dimer_sf"/>
</dbReference>
<dbReference type="SUPFAM" id="SSF56601">
    <property type="entry name" value="beta-lactamase/transpeptidase-like"/>
    <property type="match status" value="1"/>
</dbReference>
<gene>
    <name evidence="7" type="ORF">GOQ27_11415</name>
</gene>
<dbReference type="Pfam" id="PF03717">
    <property type="entry name" value="PBP_dimer"/>
    <property type="match status" value="1"/>
</dbReference>
<keyword evidence="8" id="KW-1185">Reference proteome</keyword>
<dbReference type="Gene3D" id="3.30.450.330">
    <property type="match status" value="1"/>
</dbReference>
<dbReference type="InterPro" id="IPR012338">
    <property type="entry name" value="Beta-lactam/transpept-like"/>
</dbReference>
<evidence type="ECO:0000256" key="2">
    <source>
        <dbReference type="ARBA" id="ARBA00007171"/>
    </source>
</evidence>
<evidence type="ECO:0000259" key="5">
    <source>
        <dbReference type="Pfam" id="PF00905"/>
    </source>
</evidence>
<dbReference type="Gene3D" id="3.40.710.10">
    <property type="entry name" value="DD-peptidase/beta-lactamase superfamily"/>
    <property type="match status" value="1"/>
</dbReference>
<dbReference type="Pfam" id="PF00905">
    <property type="entry name" value="Transpeptidase"/>
    <property type="match status" value="1"/>
</dbReference>
<evidence type="ECO:0000256" key="3">
    <source>
        <dbReference type="ARBA" id="ARBA00023136"/>
    </source>
</evidence>
<accession>A0A942UYC8</accession>
<dbReference type="SUPFAM" id="SSF56519">
    <property type="entry name" value="Penicillin binding protein dimerisation domain"/>
    <property type="match status" value="1"/>
</dbReference>
<comment type="similarity">
    <text evidence="2">Belongs to the transpeptidase family.</text>
</comment>
<organism evidence="7 8">
    <name type="scientific">Anaeromonas frigoriresistens</name>
    <dbReference type="NCBI Taxonomy" id="2683708"/>
    <lineage>
        <taxon>Bacteria</taxon>
        <taxon>Bacillati</taxon>
        <taxon>Bacillota</taxon>
        <taxon>Tissierellia</taxon>
        <taxon>Tissierellales</taxon>
        <taxon>Thermohalobacteraceae</taxon>
        <taxon>Anaeromonas</taxon>
    </lineage>
</organism>
<comment type="caution">
    <text evidence="7">The sequence shown here is derived from an EMBL/GenBank/DDBJ whole genome shotgun (WGS) entry which is preliminary data.</text>
</comment>
<reference evidence="7" key="1">
    <citation type="submission" date="2019-12" db="EMBL/GenBank/DDBJ databases">
        <title>Clostridiaceae gen. nov. sp. nov., isolated from sediment in Xinjiang, China.</title>
        <authorList>
            <person name="Zhang R."/>
        </authorList>
    </citation>
    <scope>NUCLEOTIDE SEQUENCE</scope>
    <source>
        <strain evidence="7">D2Q-11</strain>
    </source>
</reference>
<evidence type="ECO:0000313" key="7">
    <source>
        <dbReference type="EMBL" id="MBS4539074.1"/>
    </source>
</evidence>
<proteinExistence type="inferred from homology"/>
<evidence type="ECO:0000313" key="8">
    <source>
        <dbReference type="Proteomes" id="UP000724672"/>
    </source>
</evidence>
<keyword evidence="4" id="KW-0812">Transmembrane</keyword>
<dbReference type="EMBL" id="WSFT01000040">
    <property type="protein sequence ID" value="MBS4539074.1"/>
    <property type="molecule type" value="Genomic_DNA"/>
</dbReference>
<dbReference type="GO" id="GO:0071555">
    <property type="term" value="P:cell wall organization"/>
    <property type="evidence" value="ECO:0007669"/>
    <property type="project" value="TreeGrafter"/>
</dbReference>
<keyword evidence="4" id="KW-1133">Transmembrane helix</keyword>
<comment type="subcellular location">
    <subcellularLocation>
        <location evidence="1">Membrane</location>
    </subcellularLocation>
</comment>
<dbReference type="InterPro" id="IPR005311">
    <property type="entry name" value="PBP_dimer"/>
</dbReference>
<dbReference type="PANTHER" id="PTHR30627:SF1">
    <property type="entry name" value="PEPTIDOGLYCAN D,D-TRANSPEPTIDASE FTSI"/>
    <property type="match status" value="1"/>
</dbReference>
<dbReference type="GO" id="GO:0005886">
    <property type="term" value="C:plasma membrane"/>
    <property type="evidence" value="ECO:0007669"/>
    <property type="project" value="TreeGrafter"/>
</dbReference>
<sequence>MKSFDKLVKNRLILSFISLSILIFAMIGRLGYLQIVKGESLSIKAVHQWTRDIMISPQRGDIYDRNGKKLATDISLYTVSALTDKIDEKDHDKYIEDISNILEIEKEKVEKAIKSDSSWTEIERYVDREKAELLAKKKFKGISIDEVNKRYYPFENFLAQVIGNTNRDGIGQYGIEGYFNDELMGTPGRWIKTVDGNRMELPYNHQKKYEPEDGNDLALTIDATIQHYAEKGAEEALKNNKAKRSSVLIMDPTTGDILAMASKPDYDPNDRMSMNYDPDIPWINWSEELKTKFDEKSWVEKENYLYDMWKNPLVSEIYEPGSTFKILVLAASLEEGLANLNETFYCDARVTQVPGNITCMSPHGAQTLAEGIQNSCNEVAVELGLRLGKEKLNEYAKAFGLGSVTNVQLPSEIGGLIKSPKTMGDVDVATMAFGQGVAVTPLQLINSISSIANKGKMMQPNIINSIIHYKNDENNDKKKEIEKIEPTFTKQVISEKTAKVVLEILESVVSEGSGSNANIPGYRVGGKTGTAQKAINGKYVADKYIASFIGIAPIDDPKITVLTIIDEPDPRSHYGGVIAAPIAKQVIEDTLTYLNVPREEIEEEKTEKND</sequence>
<evidence type="ECO:0000256" key="1">
    <source>
        <dbReference type="ARBA" id="ARBA00004370"/>
    </source>
</evidence>
<dbReference type="InterPro" id="IPR050515">
    <property type="entry name" value="Beta-lactam/transpept"/>
</dbReference>
<dbReference type="AlphaFoldDB" id="A0A942UYC8"/>
<name>A0A942UYC8_9FIRM</name>
<feature type="domain" description="Penicillin-binding protein transpeptidase" evidence="5">
    <location>
        <begin position="246"/>
        <end position="588"/>
    </location>
</feature>
<keyword evidence="3 4" id="KW-0472">Membrane</keyword>
<dbReference type="Gene3D" id="3.90.1310.10">
    <property type="entry name" value="Penicillin-binding protein 2a (Domain 2)"/>
    <property type="match status" value="1"/>
</dbReference>
<dbReference type="Proteomes" id="UP000724672">
    <property type="component" value="Unassembled WGS sequence"/>
</dbReference>
<dbReference type="RefSeq" id="WP_203366996.1">
    <property type="nucleotide sequence ID" value="NZ_WSFT01000040.1"/>
</dbReference>
<dbReference type="PANTHER" id="PTHR30627">
    <property type="entry name" value="PEPTIDOGLYCAN D,D-TRANSPEPTIDASE"/>
    <property type="match status" value="1"/>
</dbReference>
<evidence type="ECO:0000259" key="6">
    <source>
        <dbReference type="Pfam" id="PF03717"/>
    </source>
</evidence>
<dbReference type="InterPro" id="IPR001460">
    <property type="entry name" value="PCN-bd_Tpept"/>
</dbReference>
<protein>
    <submittedName>
        <fullName evidence="7">Stage V sporulation protein D</fullName>
    </submittedName>
</protein>
<feature type="domain" description="Penicillin-binding protein dimerisation" evidence="6">
    <location>
        <begin position="55"/>
        <end position="196"/>
    </location>
</feature>
<dbReference type="GO" id="GO:0008658">
    <property type="term" value="F:penicillin binding"/>
    <property type="evidence" value="ECO:0007669"/>
    <property type="project" value="InterPro"/>
</dbReference>
<evidence type="ECO:0000256" key="4">
    <source>
        <dbReference type="SAM" id="Phobius"/>
    </source>
</evidence>